<comment type="catalytic activity">
    <reaction evidence="12 13">
        <text>D-ribulose 5-phosphate = (2S)-2-hydroxy-3-oxobutyl phosphate + formate + H(+)</text>
        <dbReference type="Rhea" id="RHEA:18457"/>
        <dbReference type="ChEBI" id="CHEBI:15378"/>
        <dbReference type="ChEBI" id="CHEBI:15740"/>
        <dbReference type="ChEBI" id="CHEBI:58121"/>
        <dbReference type="ChEBI" id="CHEBI:58830"/>
        <dbReference type="EC" id="4.1.99.12"/>
    </reaction>
</comment>
<feature type="binding site" evidence="12">
    <location>
        <position position="156"/>
    </location>
    <ligand>
        <name>Mg(2+)</name>
        <dbReference type="ChEBI" id="CHEBI:18420"/>
        <label>2</label>
    </ligand>
</feature>
<dbReference type="Proteomes" id="UP000199046">
    <property type="component" value="Unassembled WGS sequence"/>
</dbReference>
<evidence type="ECO:0000256" key="2">
    <source>
        <dbReference type="ARBA" id="ARBA00004904"/>
    </source>
</evidence>
<comment type="similarity">
    <text evidence="11 12 13">Belongs to the DHBP synthase family.</text>
</comment>
<protein>
    <recommendedName>
        <fullName evidence="5 12">3,4-dihydroxy-2-butanone 4-phosphate synthase</fullName>
        <shortName evidence="12 13">DHBP synthase</shortName>
        <ecNumber evidence="4 12">4.1.99.12</ecNumber>
    </recommendedName>
</protein>
<dbReference type="HAMAP" id="MF_00180">
    <property type="entry name" value="RibB"/>
    <property type="match status" value="1"/>
</dbReference>
<evidence type="ECO:0000313" key="14">
    <source>
        <dbReference type="EMBL" id="SFC74847.1"/>
    </source>
</evidence>
<comment type="function">
    <text evidence="1 12 13">Catalyzes the conversion of D-ribulose 5-phosphate to formate and 3,4-dihydroxy-2-butanone 4-phosphate.</text>
</comment>
<comment type="cofactor">
    <cofactor evidence="12 13">
        <name>Mg(2+)</name>
        <dbReference type="ChEBI" id="CHEBI:18420"/>
    </cofactor>
    <cofactor evidence="12 13">
        <name>Mn(2+)</name>
        <dbReference type="ChEBI" id="CHEBI:29035"/>
    </cofactor>
    <text evidence="12 13">Binds 2 divalent metal cations per subunit. Magnesium or manganese.</text>
</comment>
<sequence length="229" mass="24831">MSFEKEIDTPRTTDAGARVRAALDSLACGRGVVVTDDPDRENEGDLIFAATTLESPQMAQMIRFGSGIVCLCLTGDHAERLELPPMVVNNESPYSTGFTVTIEARTGVTTGVSAHDRTVTVRAAVADNARAEDLVRPGHIFPLRARDNGVLERRGHTEATIDLVRLAGHAPTGVLCELMNDDGTMMQGEALEAFAREYDYPMVSIAELVAWREQYDQADTFDVASMAAL</sequence>
<dbReference type="OrthoDB" id="9793111at2"/>
<dbReference type="RefSeq" id="WP_090134748.1">
    <property type="nucleotide sequence ID" value="NZ_FOLY01000005.1"/>
</dbReference>
<dbReference type="FunFam" id="3.90.870.10:FF:000002">
    <property type="entry name" value="3,4-dihydroxy-2-butanone 4-phosphate synthase"/>
    <property type="match status" value="1"/>
</dbReference>
<evidence type="ECO:0000256" key="9">
    <source>
        <dbReference type="ARBA" id="ARBA00023211"/>
    </source>
</evidence>
<evidence type="ECO:0000313" key="15">
    <source>
        <dbReference type="Proteomes" id="UP000199046"/>
    </source>
</evidence>
<keyword evidence="9 12" id="KW-0464">Manganese</keyword>
<dbReference type="Pfam" id="PF00926">
    <property type="entry name" value="DHBP_synthase"/>
    <property type="match status" value="1"/>
</dbReference>
<feature type="binding site" evidence="12">
    <location>
        <begin position="40"/>
        <end position="41"/>
    </location>
    <ligand>
        <name>D-ribulose 5-phosphate</name>
        <dbReference type="ChEBI" id="CHEBI:58121"/>
    </ligand>
</feature>
<evidence type="ECO:0000256" key="10">
    <source>
        <dbReference type="ARBA" id="ARBA00023239"/>
    </source>
</evidence>
<dbReference type="GO" id="GO:0009231">
    <property type="term" value="P:riboflavin biosynthetic process"/>
    <property type="evidence" value="ECO:0007669"/>
    <property type="project" value="UniProtKB-UniRule"/>
</dbReference>
<comment type="subunit">
    <text evidence="3 12 13">Homodimer.</text>
</comment>
<evidence type="ECO:0000256" key="11">
    <source>
        <dbReference type="ARBA" id="ARBA00060730"/>
    </source>
</evidence>
<dbReference type="EC" id="4.1.99.12" evidence="4 12"/>
<keyword evidence="15" id="KW-1185">Reference proteome</keyword>
<feature type="binding site" evidence="12">
    <location>
        <position position="41"/>
    </location>
    <ligand>
        <name>Mg(2+)</name>
        <dbReference type="ChEBI" id="CHEBI:18420"/>
        <label>1</label>
    </ligand>
</feature>
<dbReference type="EMBL" id="FOLY01000005">
    <property type="protein sequence ID" value="SFC74847.1"/>
    <property type="molecule type" value="Genomic_DNA"/>
</dbReference>
<dbReference type="NCBIfam" id="TIGR00506">
    <property type="entry name" value="ribB"/>
    <property type="match status" value="1"/>
</dbReference>
<dbReference type="InterPro" id="IPR017945">
    <property type="entry name" value="DHBP_synth_RibB-like_a/b_dom"/>
</dbReference>
<feature type="binding site" evidence="12">
    <location>
        <position position="45"/>
    </location>
    <ligand>
        <name>D-ribulose 5-phosphate</name>
        <dbReference type="ChEBI" id="CHEBI:58121"/>
    </ligand>
</feature>
<evidence type="ECO:0000256" key="7">
    <source>
        <dbReference type="ARBA" id="ARBA00022723"/>
    </source>
</evidence>
<evidence type="ECO:0000256" key="1">
    <source>
        <dbReference type="ARBA" id="ARBA00002284"/>
    </source>
</evidence>
<evidence type="ECO:0000256" key="3">
    <source>
        <dbReference type="ARBA" id="ARBA00011738"/>
    </source>
</evidence>
<dbReference type="PANTHER" id="PTHR21327:SF38">
    <property type="entry name" value="3,4-DIHYDROXY-2-BUTANONE 4-PHOSPHATE SYNTHASE"/>
    <property type="match status" value="1"/>
</dbReference>
<evidence type="ECO:0000256" key="12">
    <source>
        <dbReference type="HAMAP-Rule" id="MF_00180"/>
    </source>
</evidence>
<dbReference type="SUPFAM" id="SSF55821">
    <property type="entry name" value="YrdC/RibB"/>
    <property type="match status" value="1"/>
</dbReference>
<dbReference type="GO" id="GO:0030145">
    <property type="term" value="F:manganese ion binding"/>
    <property type="evidence" value="ECO:0007669"/>
    <property type="project" value="UniProtKB-UniRule"/>
</dbReference>
<evidence type="ECO:0000256" key="13">
    <source>
        <dbReference type="RuleBase" id="RU003843"/>
    </source>
</evidence>
<keyword evidence="6 12" id="KW-0686">Riboflavin biosynthesis</keyword>
<dbReference type="STRING" id="402385.SAMN05421848_2609"/>
<feature type="site" description="Essential for catalytic activity" evidence="12">
    <location>
        <position position="177"/>
    </location>
</feature>
<dbReference type="Gene3D" id="3.90.870.10">
    <property type="entry name" value="DHBP synthase"/>
    <property type="match status" value="1"/>
</dbReference>
<keyword evidence="10 12" id="KW-0456">Lyase</keyword>
<evidence type="ECO:0000256" key="8">
    <source>
        <dbReference type="ARBA" id="ARBA00022842"/>
    </source>
</evidence>
<evidence type="ECO:0000256" key="6">
    <source>
        <dbReference type="ARBA" id="ARBA00022619"/>
    </source>
</evidence>
<dbReference type="GO" id="GO:0005829">
    <property type="term" value="C:cytosol"/>
    <property type="evidence" value="ECO:0007669"/>
    <property type="project" value="UniProtKB-ARBA"/>
</dbReference>
<keyword evidence="7 12" id="KW-0479">Metal-binding</keyword>
<dbReference type="GO" id="GO:0008686">
    <property type="term" value="F:3,4-dihydroxy-2-butanone-4-phosphate synthase activity"/>
    <property type="evidence" value="ECO:0007669"/>
    <property type="project" value="UniProtKB-UniRule"/>
</dbReference>
<dbReference type="GO" id="GO:0000287">
    <property type="term" value="F:magnesium ion binding"/>
    <property type="evidence" value="ECO:0007669"/>
    <property type="project" value="UniProtKB-UniRule"/>
</dbReference>
<evidence type="ECO:0000256" key="4">
    <source>
        <dbReference type="ARBA" id="ARBA00012153"/>
    </source>
</evidence>
<keyword evidence="8 12" id="KW-0460">Magnesium</keyword>
<reference evidence="15" key="1">
    <citation type="submission" date="2016-10" db="EMBL/GenBank/DDBJ databases">
        <authorList>
            <person name="Varghese N."/>
            <person name="Submissions S."/>
        </authorList>
    </citation>
    <scope>NUCLEOTIDE SEQUENCE [LARGE SCALE GENOMIC DNA]</scope>
    <source>
        <strain evidence="15">DSM 23439</strain>
    </source>
</reference>
<dbReference type="PANTHER" id="PTHR21327">
    <property type="entry name" value="GTP CYCLOHYDROLASE II-RELATED"/>
    <property type="match status" value="1"/>
</dbReference>
<name>A0A1I1LNN3_9GAMM</name>
<evidence type="ECO:0000256" key="5">
    <source>
        <dbReference type="ARBA" id="ARBA00018836"/>
    </source>
</evidence>
<feature type="binding site" evidence="12">
    <location>
        <position position="41"/>
    </location>
    <ligand>
        <name>Mg(2+)</name>
        <dbReference type="ChEBI" id="CHEBI:18420"/>
        <label>2</label>
    </ligand>
</feature>
<gene>
    <name evidence="12" type="primary">ribB</name>
    <name evidence="14" type="ORF">SAMN05421848_2609</name>
</gene>
<dbReference type="AlphaFoldDB" id="A0A1I1LNN3"/>
<proteinExistence type="inferred from homology"/>
<accession>A0A1I1LNN3</accession>
<dbReference type="UniPathway" id="UPA00275">
    <property type="reaction ID" value="UER00399"/>
</dbReference>
<feature type="site" description="Essential for catalytic activity" evidence="12">
    <location>
        <position position="139"/>
    </location>
</feature>
<dbReference type="InterPro" id="IPR000422">
    <property type="entry name" value="DHBP_synthase_RibB"/>
</dbReference>
<comment type="pathway">
    <text evidence="2 12 13">Cofactor biosynthesis; riboflavin biosynthesis; 2-hydroxy-3-oxobutyl phosphate from D-ribulose 5-phosphate: step 1/1.</text>
</comment>
<feature type="binding site" evidence="12">
    <location>
        <begin position="153"/>
        <end position="157"/>
    </location>
    <ligand>
        <name>D-ribulose 5-phosphate</name>
        <dbReference type="ChEBI" id="CHEBI:58121"/>
    </ligand>
</feature>
<organism evidence="14 15">
    <name type="scientific">Kushneria avicenniae</name>
    <dbReference type="NCBI Taxonomy" id="402385"/>
    <lineage>
        <taxon>Bacteria</taxon>
        <taxon>Pseudomonadati</taxon>
        <taxon>Pseudomonadota</taxon>
        <taxon>Gammaproteobacteria</taxon>
        <taxon>Oceanospirillales</taxon>
        <taxon>Halomonadaceae</taxon>
        <taxon>Kushneria</taxon>
    </lineage>
</organism>